<evidence type="ECO:0000256" key="3">
    <source>
        <dbReference type="ARBA" id="ARBA00022692"/>
    </source>
</evidence>
<sequence length="301" mass="32287">MTMLTTLMKPSHALLIVVAIIWGFAFVAQTTGMEHLGPHSFNAARFLLGALSLIPLWLILGKHKLPLNKDLFIGGLVAGTVMFGGFSFQQIGLQYTTAGNAGFITGMYIVMVPIVGVVLGHATNMKTWSGVLLALAGLYALSVSDDLTINKGDAMELIGAFFWTAHVLILGWLCRKVDAISLSILQFFVAAILAAIVMLIVEEPTVAQFELAMWPLLYAGVASSGIAFTLQIIAQRQVEPSVTALILSTEAVFALIGGWLLLNEQLTSNQLTGCALMLTGMLISQWPERKPKATIEQGAAL</sequence>
<feature type="domain" description="EamA" evidence="7">
    <location>
        <begin position="151"/>
        <end position="283"/>
    </location>
</feature>
<keyword evidence="9" id="KW-1185">Reference proteome</keyword>
<proteinExistence type="predicted"/>
<feature type="transmembrane region" description="Helical" evidence="6">
    <location>
        <begin position="212"/>
        <end position="230"/>
    </location>
</feature>
<evidence type="ECO:0000256" key="4">
    <source>
        <dbReference type="ARBA" id="ARBA00022989"/>
    </source>
</evidence>
<keyword evidence="5 6" id="KW-0472">Membrane</keyword>
<reference evidence="9" key="1">
    <citation type="submission" date="2017-01" db="EMBL/GenBank/DDBJ databases">
        <authorList>
            <person name="Varghese N."/>
            <person name="Submissions S."/>
        </authorList>
    </citation>
    <scope>NUCLEOTIDE SEQUENCE [LARGE SCALE GENOMIC DNA]</scope>
    <source>
        <strain evidence="9">DSM 22306</strain>
    </source>
</reference>
<feature type="transmembrane region" description="Helical" evidence="6">
    <location>
        <begin position="155"/>
        <end position="173"/>
    </location>
</feature>
<evidence type="ECO:0000256" key="2">
    <source>
        <dbReference type="ARBA" id="ARBA00022475"/>
    </source>
</evidence>
<feature type="transmembrane region" description="Helical" evidence="6">
    <location>
        <begin position="127"/>
        <end position="143"/>
    </location>
</feature>
<keyword evidence="2" id="KW-1003">Cell membrane</keyword>
<name>A0A1N7IU91_9GAMM</name>
<organism evidence="8 9">
    <name type="scientific">Neptunomonas antarctica</name>
    <dbReference type="NCBI Taxonomy" id="619304"/>
    <lineage>
        <taxon>Bacteria</taxon>
        <taxon>Pseudomonadati</taxon>
        <taxon>Pseudomonadota</taxon>
        <taxon>Gammaproteobacteria</taxon>
        <taxon>Oceanospirillales</taxon>
        <taxon>Oceanospirillaceae</taxon>
        <taxon>Neptunomonas</taxon>
    </lineage>
</organism>
<evidence type="ECO:0000256" key="5">
    <source>
        <dbReference type="ARBA" id="ARBA00023136"/>
    </source>
</evidence>
<feature type="transmembrane region" description="Helical" evidence="6">
    <location>
        <begin position="12"/>
        <end position="31"/>
    </location>
</feature>
<dbReference type="Pfam" id="PF00892">
    <property type="entry name" value="EamA"/>
    <property type="match status" value="2"/>
</dbReference>
<keyword evidence="4 6" id="KW-1133">Transmembrane helix</keyword>
<dbReference type="EMBL" id="FTOE01000001">
    <property type="protein sequence ID" value="SIS40665.1"/>
    <property type="molecule type" value="Genomic_DNA"/>
</dbReference>
<gene>
    <name evidence="8" type="ORF">SAMN05421760_101142</name>
</gene>
<feature type="domain" description="EamA" evidence="7">
    <location>
        <begin position="13"/>
        <end position="142"/>
    </location>
</feature>
<feature type="transmembrane region" description="Helical" evidence="6">
    <location>
        <begin position="43"/>
        <end position="60"/>
    </location>
</feature>
<protein>
    <submittedName>
        <fullName evidence="8">Permease of the drug/metabolite transporter (DMT) superfamily</fullName>
    </submittedName>
</protein>
<evidence type="ECO:0000256" key="1">
    <source>
        <dbReference type="ARBA" id="ARBA00004651"/>
    </source>
</evidence>
<keyword evidence="3 6" id="KW-0812">Transmembrane</keyword>
<feature type="transmembrane region" description="Helical" evidence="6">
    <location>
        <begin position="72"/>
        <end position="92"/>
    </location>
</feature>
<dbReference type="AlphaFoldDB" id="A0A1N7IU91"/>
<accession>A0A1N7IU91</accession>
<dbReference type="PANTHER" id="PTHR42920">
    <property type="entry name" value="OS03G0707200 PROTEIN-RELATED"/>
    <property type="match status" value="1"/>
</dbReference>
<dbReference type="SUPFAM" id="SSF103481">
    <property type="entry name" value="Multidrug resistance efflux transporter EmrE"/>
    <property type="match status" value="2"/>
</dbReference>
<dbReference type="InterPro" id="IPR051258">
    <property type="entry name" value="Diverse_Substrate_Transporter"/>
</dbReference>
<comment type="subcellular location">
    <subcellularLocation>
        <location evidence="1">Cell membrane</location>
        <topology evidence="1">Multi-pass membrane protein</topology>
    </subcellularLocation>
</comment>
<dbReference type="GO" id="GO:0005886">
    <property type="term" value="C:plasma membrane"/>
    <property type="evidence" value="ECO:0007669"/>
    <property type="project" value="UniProtKB-SubCell"/>
</dbReference>
<feature type="transmembrane region" description="Helical" evidence="6">
    <location>
        <begin position="98"/>
        <end position="120"/>
    </location>
</feature>
<dbReference type="InterPro" id="IPR000620">
    <property type="entry name" value="EamA_dom"/>
</dbReference>
<feature type="transmembrane region" description="Helical" evidence="6">
    <location>
        <begin position="242"/>
        <end position="262"/>
    </location>
</feature>
<dbReference type="Gene3D" id="1.10.3730.20">
    <property type="match status" value="1"/>
</dbReference>
<dbReference type="PANTHER" id="PTHR42920:SF5">
    <property type="entry name" value="EAMA DOMAIN-CONTAINING PROTEIN"/>
    <property type="match status" value="1"/>
</dbReference>
<dbReference type="InterPro" id="IPR037185">
    <property type="entry name" value="EmrE-like"/>
</dbReference>
<dbReference type="RefSeq" id="WP_238377034.1">
    <property type="nucleotide sequence ID" value="NZ_FTOE01000001.1"/>
</dbReference>
<evidence type="ECO:0000259" key="7">
    <source>
        <dbReference type="Pfam" id="PF00892"/>
    </source>
</evidence>
<evidence type="ECO:0000313" key="9">
    <source>
        <dbReference type="Proteomes" id="UP000185999"/>
    </source>
</evidence>
<evidence type="ECO:0000313" key="8">
    <source>
        <dbReference type="EMBL" id="SIS40665.1"/>
    </source>
</evidence>
<dbReference type="Proteomes" id="UP000185999">
    <property type="component" value="Unassembled WGS sequence"/>
</dbReference>
<feature type="transmembrane region" description="Helical" evidence="6">
    <location>
        <begin position="180"/>
        <end position="200"/>
    </location>
</feature>
<dbReference type="STRING" id="619304.SAMN05421760_101142"/>
<evidence type="ECO:0000256" key="6">
    <source>
        <dbReference type="SAM" id="Phobius"/>
    </source>
</evidence>